<evidence type="ECO:0000256" key="2">
    <source>
        <dbReference type="ARBA" id="ARBA00006143"/>
    </source>
</evidence>
<feature type="transmembrane region" description="Helical" evidence="6">
    <location>
        <begin position="124"/>
        <end position="154"/>
    </location>
</feature>
<comment type="similarity">
    <text evidence="2">Belongs to the DsbD family.</text>
</comment>
<protein>
    <submittedName>
        <fullName evidence="8">Cytochrome c biogenesis protein</fullName>
    </submittedName>
</protein>
<evidence type="ECO:0000256" key="5">
    <source>
        <dbReference type="ARBA" id="ARBA00023136"/>
    </source>
</evidence>
<dbReference type="RefSeq" id="WP_014406205.1">
    <property type="nucleotide sequence ID" value="NC_017034.1"/>
</dbReference>
<feature type="transmembrane region" description="Helical" evidence="6">
    <location>
        <begin position="12"/>
        <end position="36"/>
    </location>
</feature>
<keyword evidence="3 6" id="KW-0812">Transmembrane</keyword>
<feature type="transmembrane region" description="Helical" evidence="6">
    <location>
        <begin position="200"/>
        <end position="221"/>
    </location>
</feature>
<evidence type="ECO:0000256" key="1">
    <source>
        <dbReference type="ARBA" id="ARBA00004141"/>
    </source>
</evidence>
<keyword evidence="4 6" id="KW-1133">Transmembrane helix</keyword>
<name>H8I7X4_METCZ</name>
<keyword evidence="5 6" id="KW-0472">Membrane</keyword>
<dbReference type="GO" id="GO:0017004">
    <property type="term" value="P:cytochrome complex assembly"/>
    <property type="evidence" value="ECO:0007669"/>
    <property type="project" value="InterPro"/>
</dbReference>
<dbReference type="GO" id="GO:0016020">
    <property type="term" value="C:membrane"/>
    <property type="evidence" value="ECO:0007669"/>
    <property type="project" value="UniProtKB-SubCell"/>
</dbReference>
<dbReference type="EMBL" id="CP003243">
    <property type="protein sequence ID" value="AFD00374.1"/>
    <property type="molecule type" value="Genomic_DNA"/>
</dbReference>
<dbReference type="AlphaFoldDB" id="H8I7X4"/>
<sequence length="222" mass="23561">MTVTFDPSIPGVFIFGLLAGICPCNSVLCLGLIGYLTSGETRLSPLNVFRLVVAFSIGTVLVLLPLGIIAGLIGKYILFLNSTIAWSLGGVLMILMGLQLLHVYKPPIKIIFNFFKLPSSYTVLGAFLLGLSFGAITVGRGAPMLIIVLTYIALYQAPLQGLLTMLIYAVGMSIPLIVISSIGGAIGKKIKEIARVGGDVADRVTGALIMMIGIYFLYLAFA</sequence>
<dbReference type="GeneID" id="11971763"/>
<comment type="subcellular location">
    <subcellularLocation>
        <location evidence="1">Membrane</location>
        <topology evidence="1">Multi-pass membrane protein</topology>
    </subcellularLocation>
</comment>
<dbReference type="PANTHER" id="PTHR31272:SF9">
    <property type="entry name" value="BLL1027 PROTEIN"/>
    <property type="match status" value="1"/>
</dbReference>
<dbReference type="eggNOG" id="arCOG02398">
    <property type="taxonomic scope" value="Archaea"/>
</dbReference>
<evidence type="ECO:0000313" key="9">
    <source>
        <dbReference type="Proteomes" id="UP000005233"/>
    </source>
</evidence>
<dbReference type="InterPro" id="IPR051790">
    <property type="entry name" value="Cytochrome_c-biogenesis_DsbD"/>
</dbReference>
<dbReference type="STRING" id="1041930.Mtc_1625"/>
<feature type="domain" description="Cytochrome C biogenesis protein transmembrane" evidence="7">
    <location>
        <begin position="10"/>
        <end position="186"/>
    </location>
</feature>
<dbReference type="KEGG" id="mez:Mtc_1625"/>
<dbReference type="OrthoDB" id="107288at2157"/>
<reference evidence="8 9" key="1">
    <citation type="journal article" date="2012" name="J. Bacteriol.">
        <title>Complete genome sequence of a thermophilic methanogen, Methanocella conradii HZ254, isolated from Chinese rice field soil.</title>
        <authorList>
            <person name="Lu Z."/>
            <person name="Lu Y."/>
        </authorList>
    </citation>
    <scope>NUCLEOTIDE SEQUENCE [LARGE SCALE GENOMIC DNA]</scope>
    <source>
        <strain evidence="9">DSM 24694 / JCM 17849 / CGMCC 1.5162 / HZ254</strain>
    </source>
</reference>
<feature type="transmembrane region" description="Helical" evidence="6">
    <location>
        <begin position="48"/>
        <end position="78"/>
    </location>
</feature>
<evidence type="ECO:0000256" key="6">
    <source>
        <dbReference type="SAM" id="Phobius"/>
    </source>
</evidence>
<evidence type="ECO:0000259" key="7">
    <source>
        <dbReference type="Pfam" id="PF02683"/>
    </source>
</evidence>
<dbReference type="Pfam" id="PF02683">
    <property type="entry name" value="DsbD_TM"/>
    <property type="match status" value="1"/>
</dbReference>
<gene>
    <name evidence="8" type="ordered locus">Mtc_1625</name>
</gene>
<evidence type="ECO:0000256" key="3">
    <source>
        <dbReference type="ARBA" id="ARBA00022692"/>
    </source>
</evidence>
<dbReference type="HOGENOM" id="CLU_1243030_0_0_2"/>
<evidence type="ECO:0000313" key="8">
    <source>
        <dbReference type="EMBL" id="AFD00374.1"/>
    </source>
</evidence>
<dbReference type="InterPro" id="IPR003834">
    <property type="entry name" value="Cyt_c_assmbl_TM_dom"/>
</dbReference>
<evidence type="ECO:0000256" key="4">
    <source>
        <dbReference type="ARBA" id="ARBA00022989"/>
    </source>
</evidence>
<keyword evidence="9" id="KW-1185">Reference proteome</keyword>
<feature type="transmembrane region" description="Helical" evidence="6">
    <location>
        <begin position="84"/>
        <end position="104"/>
    </location>
</feature>
<proteinExistence type="inferred from homology"/>
<feature type="transmembrane region" description="Helical" evidence="6">
    <location>
        <begin position="166"/>
        <end position="188"/>
    </location>
</feature>
<accession>H8I7X4</accession>
<organism evidence="8 9">
    <name type="scientific">Methanocella conradii (strain DSM 24694 / JCM 17849 / CGMCC 1.5162 / HZ254)</name>
    <dbReference type="NCBI Taxonomy" id="1041930"/>
    <lineage>
        <taxon>Archaea</taxon>
        <taxon>Methanobacteriati</taxon>
        <taxon>Methanobacteriota</taxon>
        <taxon>Stenosarchaea group</taxon>
        <taxon>Methanomicrobia</taxon>
        <taxon>Methanocellales</taxon>
        <taxon>Methanocellaceae</taxon>
        <taxon>Methanocella</taxon>
    </lineage>
</organism>
<dbReference type="PANTHER" id="PTHR31272">
    <property type="entry name" value="CYTOCHROME C-TYPE BIOGENESIS PROTEIN HI_1454-RELATED"/>
    <property type="match status" value="1"/>
</dbReference>
<dbReference type="Proteomes" id="UP000005233">
    <property type="component" value="Chromosome"/>
</dbReference>